<dbReference type="Proteomes" id="UP000032431">
    <property type="component" value="Chromosome I"/>
</dbReference>
<evidence type="ECO:0000313" key="3">
    <source>
        <dbReference type="Proteomes" id="UP000032431"/>
    </source>
</evidence>
<accession>A0A078KQL1</accession>
<proteinExistence type="predicted"/>
<organism evidence="2 3">
    <name type="scientific">[Clostridium] cellulosi</name>
    <dbReference type="NCBI Taxonomy" id="29343"/>
    <lineage>
        <taxon>Bacteria</taxon>
        <taxon>Bacillati</taxon>
        <taxon>Bacillota</taxon>
        <taxon>Clostridia</taxon>
        <taxon>Eubacteriales</taxon>
        <taxon>Oscillospiraceae</taxon>
        <taxon>Oscillospiraceae incertae sedis</taxon>
    </lineage>
</organism>
<reference evidence="3" key="1">
    <citation type="submission" date="2014-07" db="EMBL/GenBank/DDBJ databases">
        <authorList>
            <person name="Wibberg D."/>
        </authorList>
    </citation>
    <scope>NUCLEOTIDE SEQUENCE [LARGE SCALE GENOMIC DNA]</scope>
    <source>
        <strain evidence="3">DG5</strain>
    </source>
</reference>
<sequence>MLSRIKAAAICLLASAVAALTSGCTVIPADISELETPPKLSADQQAIVKALEAHIGDKPNFKFPLEGDYRSAFIMKDLDHDGTTNVIAFYSASGSSASSPHIAVLDKVGDSWQATCDISSEGNEIDSIEFGDFNGDGHDDMAVGWRTFNSTDLTLIVYTRTGKAFTKTKLGTFTKMKTLDMDGNGKTDILLFKLDSDIKQAAARLISFRNGKLTAVSSSPLDSTVTSYSGVYITKLKGGDNAVLIDGVKSENKFITEIIGYKNGQLISPLYDNDKHTVNSTMRFVDYRCTDIDKDGYVEVPMPVELPYVRNKDDTNKVWLVRWNIFDSASNTWTPKLSCLMNYNEGYYFKYPKKWDSNVTVSRQDGDSTWVFCEWDAKNNKYGKTLFSINVYSESIWNTISVNEPIYKIAEKNGTVYAVKFDQHKSDSEYALTLDEISSNFRLLY</sequence>
<dbReference type="KEGG" id="ccel:CCDG5_0272"/>
<name>A0A078KQL1_9FIRM</name>
<protein>
    <recommendedName>
        <fullName evidence="4">Secreted protein</fullName>
    </recommendedName>
</protein>
<dbReference type="OrthoDB" id="1743319at2"/>
<dbReference type="PROSITE" id="PS51257">
    <property type="entry name" value="PROKAR_LIPOPROTEIN"/>
    <property type="match status" value="1"/>
</dbReference>
<feature type="chain" id="PRO_5039661422" description="Secreted protein" evidence="1">
    <location>
        <begin position="20"/>
        <end position="445"/>
    </location>
</feature>
<evidence type="ECO:0000313" key="2">
    <source>
        <dbReference type="EMBL" id="CDZ23415.1"/>
    </source>
</evidence>
<dbReference type="EMBL" id="LM995447">
    <property type="protein sequence ID" value="CDZ23415.1"/>
    <property type="molecule type" value="Genomic_DNA"/>
</dbReference>
<dbReference type="HOGENOM" id="CLU_048406_0_0_9"/>
<dbReference type="Gene3D" id="2.130.10.130">
    <property type="entry name" value="Integrin alpha, N-terminal"/>
    <property type="match status" value="1"/>
</dbReference>
<feature type="signal peptide" evidence="1">
    <location>
        <begin position="1"/>
        <end position="19"/>
    </location>
</feature>
<dbReference type="AlphaFoldDB" id="A0A078KQL1"/>
<dbReference type="InterPro" id="IPR028994">
    <property type="entry name" value="Integrin_alpha_N"/>
</dbReference>
<keyword evidence="1" id="KW-0732">Signal</keyword>
<evidence type="ECO:0000256" key="1">
    <source>
        <dbReference type="SAM" id="SignalP"/>
    </source>
</evidence>
<evidence type="ECO:0008006" key="4">
    <source>
        <dbReference type="Google" id="ProtNLM"/>
    </source>
</evidence>
<dbReference type="STRING" id="29343.CCDG5_0272"/>
<dbReference type="PATRIC" id="fig|29343.3.peg.281"/>
<gene>
    <name evidence="2" type="ORF">CCDG5_0272</name>
</gene>
<dbReference type="SUPFAM" id="SSF69318">
    <property type="entry name" value="Integrin alpha N-terminal domain"/>
    <property type="match status" value="1"/>
</dbReference>
<keyword evidence="3" id="KW-1185">Reference proteome</keyword>